<dbReference type="Proteomes" id="UP000005222">
    <property type="component" value="Chromosome B"/>
</dbReference>
<keyword evidence="4" id="KW-1185">Reference proteome</keyword>
<dbReference type="EMBL" id="FO082059">
    <property type="protein sequence ID" value="CCE72769.1"/>
    <property type="molecule type" value="Genomic_DNA"/>
</dbReference>
<feature type="compositionally biased region" description="Basic and acidic residues" evidence="1">
    <location>
        <begin position="1"/>
        <end position="12"/>
    </location>
</feature>
<reference evidence="4" key="2">
    <citation type="journal article" date="2012" name="G3 (Bethesda)">
        <title>Pichia sorbitophila, an interspecies yeast hybrid reveals early steps of genome resolution following polyploidization.</title>
        <authorList>
            <person name="Leh Louis V."/>
            <person name="Despons L."/>
            <person name="Friedrich A."/>
            <person name="Martin T."/>
            <person name="Durrens P."/>
            <person name="Casaregola S."/>
            <person name="Neuveglise C."/>
            <person name="Fairhead C."/>
            <person name="Marck C."/>
            <person name="Cruz J.A."/>
            <person name="Straub M.L."/>
            <person name="Kugler V."/>
            <person name="Sacerdot C."/>
            <person name="Uzunov Z."/>
            <person name="Thierry A."/>
            <person name="Weiss S."/>
            <person name="Bleykasten C."/>
            <person name="De Montigny J."/>
            <person name="Jacques N."/>
            <person name="Jung P."/>
            <person name="Lemaire M."/>
            <person name="Mallet S."/>
            <person name="Morel G."/>
            <person name="Richard G.F."/>
            <person name="Sarkar A."/>
            <person name="Savel G."/>
            <person name="Schacherer J."/>
            <person name="Seret M.L."/>
            <person name="Talla E."/>
            <person name="Samson G."/>
            <person name="Jubin C."/>
            <person name="Poulain J."/>
            <person name="Vacherie B."/>
            <person name="Barbe V."/>
            <person name="Pelletier E."/>
            <person name="Sherman D.J."/>
            <person name="Westhof E."/>
            <person name="Weissenbach J."/>
            <person name="Baret P.V."/>
            <person name="Wincker P."/>
            <person name="Gaillardin C."/>
            <person name="Dujon B."/>
            <person name="Souciet J.L."/>
        </authorList>
    </citation>
    <scope>NUCLEOTIDE SEQUENCE [LARGE SCALE GENOMIC DNA]</scope>
    <source>
        <strain evidence="4">ATCC MYA-4447 / BCRC 22081 / CBS 7064 / NBRC 10061 / NRRL Y-12695</strain>
    </source>
</reference>
<evidence type="ECO:0000313" key="4">
    <source>
        <dbReference type="Proteomes" id="UP000005222"/>
    </source>
</evidence>
<dbReference type="Proteomes" id="UP000005222">
    <property type="component" value="Chromosome A"/>
</dbReference>
<name>G8YV86_PICSO</name>
<sequence>MVPAEECRDSNRTRAVSAPLSTGPNTLRHMARALLITLLAHADTNAVGHVCGGRVWPGRVASATVSSFAGGKGFALDGIYWQCVPLGGAFDP</sequence>
<proteinExistence type="predicted"/>
<accession>G8YV86</accession>
<organism evidence="2 4">
    <name type="scientific">Pichia sorbitophila (strain ATCC MYA-4447 / BCRC 22081 / CBS 7064 / NBRC 10061 / NRRL Y-12695)</name>
    <name type="common">Hybrid yeast</name>
    <dbReference type="NCBI Taxonomy" id="559304"/>
    <lineage>
        <taxon>Eukaryota</taxon>
        <taxon>Fungi</taxon>
        <taxon>Dikarya</taxon>
        <taxon>Ascomycota</taxon>
        <taxon>Saccharomycotina</taxon>
        <taxon>Pichiomycetes</taxon>
        <taxon>Debaryomycetaceae</taxon>
        <taxon>Millerozyma</taxon>
    </lineage>
</organism>
<dbReference type="HOGENOM" id="CLU_2414054_0_0_1"/>
<feature type="region of interest" description="Disordered" evidence="1">
    <location>
        <begin position="1"/>
        <end position="21"/>
    </location>
</feature>
<dbReference type="EMBL" id="FO082058">
    <property type="protein sequence ID" value="CCE73330.1"/>
    <property type="molecule type" value="Genomic_DNA"/>
</dbReference>
<protein>
    <submittedName>
        <fullName evidence="2">Piso0_000363 protein</fullName>
    </submittedName>
</protein>
<gene>
    <name evidence="2" type="primary">Piso0_000363</name>
    <name evidence="2" type="ORF">GNLVRS01_PISO0A07700g</name>
    <name evidence="3" type="ORF">GNLVRS01_PISO0B07767g</name>
</gene>
<dbReference type="AlphaFoldDB" id="G8YV86"/>
<evidence type="ECO:0000256" key="1">
    <source>
        <dbReference type="SAM" id="MobiDB-lite"/>
    </source>
</evidence>
<evidence type="ECO:0000313" key="3">
    <source>
        <dbReference type="EMBL" id="CCE73330.1"/>
    </source>
</evidence>
<evidence type="ECO:0000313" key="2">
    <source>
        <dbReference type="EMBL" id="CCE72769.1"/>
    </source>
</evidence>
<dbReference type="InParanoid" id="G8YV86"/>
<reference evidence="2" key="1">
    <citation type="submission" date="2011-10" db="EMBL/GenBank/DDBJ databases">
        <authorList>
            <person name="Genoscope - CEA"/>
        </authorList>
    </citation>
    <scope>NUCLEOTIDE SEQUENCE</scope>
    <source>
        <strain evidence="2">CBS 7064</strain>
    </source>
</reference>